<sequence>MRLKEPEAPVYPDRMIDEGDFRVGDVLSVACPFTVTTVEQGATWDHVSVRWPWWEIDTGNEFAHWNGVVALGVNSSGSISPEVEAELFRTDPPPEQLKAGDVCRVGVPPTVVHVTDVEHHDPPLETVWLPRPTLTVTVLPRGLSYREFPDETHLDGSGYTIHPGDGIPFTFELLMRPYATLQVGDEVADAVGRAWRFGGPWDWTAFDGEPSGAGPAWPLVLLTRAGTPCSVEDAEAVAAGTAKGSHQETIGEWMALTEASPTP</sequence>
<proteinExistence type="predicted"/>
<reference evidence="2" key="1">
    <citation type="journal article" date="2019" name="Int. J. Syst. Evol. Microbiol.">
        <title>The Global Catalogue of Microorganisms (GCM) 10K type strain sequencing project: providing services to taxonomists for standard genome sequencing and annotation.</title>
        <authorList>
            <consortium name="The Broad Institute Genomics Platform"/>
            <consortium name="The Broad Institute Genome Sequencing Center for Infectious Disease"/>
            <person name="Wu L."/>
            <person name="Ma J."/>
        </authorList>
    </citation>
    <scope>NUCLEOTIDE SEQUENCE [LARGE SCALE GENOMIC DNA]</scope>
    <source>
        <strain evidence="2">JCM 4395</strain>
    </source>
</reference>
<dbReference type="EMBL" id="BAAASG010000008">
    <property type="protein sequence ID" value="GAA2494262.1"/>
    <property type="molecule type" value="Genomic_DNA"/>
</dbReference>
<name>A0ABP5ZAM4_STRLO</name>
<organism evidence="1 2">
    <name type="scientific">Streptomyces longisporus</name>
    <dbReference type="NCBI Taxonomy" id="1948"/>
    <lineage>
        <taxon>Bacteria</taxon>
        <taxon>Bacillati</taxon>
        <taxon>Actinomycetota</taxon>
        <taxon>Actinomycetes</taxon>
        <taxon>Kitasatosporales</taxon>
        <taxon>Streptomycetaceae</taxon>
        <taxon>Streptomyces</taxon>
    </lineage>
</organism>
<gene>
    <name evidence="1" type="ORF">GCM10010276_38150</name>
</gene>
<comment type="caution">
    <text evidence="1">The sequence shown here is derived from an EMBL/GenBank/DDBJ whole genome shotgun (WGS) entry which is preliminary data.</text>
</comment>
<dbReference type="Proteomes" id="UP001501777">
    <property type="component" value="Unassembled WGS sequence"/>
</dbReference>
<evidence type="ECO:0000313" key="1">
    <source>
        <dbReference type="EMBL" id="GAA2494262.1"/>
    </source>
</evidence>
<evidence type="ECO:0000313" key="2">
    <source>
        <dbReference type="Proteomes" id="UP001501777"/>
    </source>
</evidence>
<accession>A0ABP5ZAM4</accession>
<protein>
    <submittedName>
        <fullName evidence="1">Uncharacterized protein</fullName>
    </submittedName>
</protein>
<keyword evidence="2" id="KW-1185">Reference proteome</keyword>